<dbReference type="EMBL" id="ML178853">
    <property type="protein sequence ID" value="TFK96878.1"/>
    <property type="molecule type" value="Genomic_DNA"/>
</dbReference>
<dbReference type="Proteomes" id="UP000305067">
    <property type="component" value="Unassembled WGS sequence"/>
</dbReference>
<protein>
    <submittedName>
        <fullName evidence="1">Uncharacterized protein</fullName>
    </submittedName>
</protein>
<keyword evidence="2" id="KW-1185">Reference proteome</keyword>
<proteinExistence type="predicted"/>
<evidence type="ECO:0000313" key="1">
    <source>
        <dbReference type="EMBL" id="TFK96878.1"/>
    </source>
</evidence>
<sequence>MYMMILVLKTRVCTTGLSCLPLFLQAQALTTRFPPCNRCFPFSRRIDSFLSHFPILFCYHTSLLFCSLTSNPHMFNTTPFSNGHILCFGYKRCDWYTKRVV</sequence>
<gene>
    <name evidence="1" type="ORF">BDV98DRAFT_296442</name>
</gene>
<accession>A0A5C3Q9L9</accession>
<dbReference type="AlphaFoldDB" id="A0A5C3Q9L9"/>
<evidence type="ECO:0000313" key="2">
    <source>
        <dbReference type="Proteomes" id="UP000305067"/>
    </source>
</evidence>
<reference evidence="1 2" key="1">
    <citation type="journal article" date="2019" name="Nat. Ecol. Evol.">
        <title>Megaphylogeny resolves global patterns of mushroom evolution.</title>
        <authorList>
            <person name="Varga T."/>
            <person name="Krizsan K."/>
            <person name="Foldi C."/>
            <person name="Dima B."/>
            <person name="Sanchez-Garcia M."/>
            <person name="Sanchez-Ramirez S."/>
            <person name="Szollosi G.J."/>
            <person name="Szarkandi J.G."/>
            <person name="Papp V."/>
            <person name="Albert L."/>
            <person name="Andreopoulos W."/>
            <person name="Angelini C."/>
            <person name="Antonin V."/>
            <person name="Barry K.W."/>
            <person name="Bougher N.L."/>
            <person name="Buchanan P."/>
            <person name="Buyck B."/>
            <person name="Bense V."/>
            <person name="Catcheside P."/>
            <person name="Chovatia M."/>
            <person name="Cooper J."/>
            <person name="Damon W."/>
            <person name="Desjardin D."/>
            <person name="Finy P."/>
            <person name="Geml J."/>
            <person name="Haridas S."/>
            <person name="Hughes K."/>
            <person name="Justo A."/>
            <person name="Karasinski D."/>
            <person name="Kautmanova I."/>
            <person name="Kiss B."/>
            <person name="Kocsube S."/>
            <person name="Kotiranta H."/>
            <person name="LaButti K.M."/>
            <person name="Lechner B.E."/>
            <person name="Liimatainen K."/>
            <person name="Lipzen A."/>
            <person name="Lukacs Z."/>
            <person name="Mihaltcheva S."/>
            <person name="Morgado L.N."/>
            <person name="Niskanen T."/>
            <person name="Noordeloos M.E."/>
            <person name="Ohm R.A."/>
            <person name="Ortiz-Santana B."/>
            <person name="Ovrebo C."/>
            <person name="Racz N."/>
            <person name="Riley R."/>
            <person name="Savchenko A."/>
            <person name="Shiryaev A."/>
            <person name="Soop K."/>
            <person name="Spirin V."/>
            <person name="Szebenyi C."/>
            <person name="Tomsovsky M."/>
            <person name="Tulloss R.E."/>
            <person name="Uehling J."/>
            <person name="Grigoriev I.V."/>
            <person name="Vagvolgyi C."/>
            <person name="Papp T."/>
            <person name="Martin F.M."/>
            <person name="Miettinen O."/>
            <person name="Hibbett D.S."/>
            <person name="Nagy L.G."/>
        </authorList>
    </citation>
    <scope>NUCLEOTIDE SEQUENCE [LARGE SCALE GENOMIC DNA]</scope>
    <source>
        <strain evidence="1 2">CBS 309.79</strain>
    </source>
</reference>
<name>A0A5C3Q9L9_9AGAR</name>
<organism evidence="1 2">
    <name type="scientific">Pterulicium gracile</name>
    <dbReference type="NCBI Taxonomy" id="1884261"/>
    <lineage>
        <taxon>Eukaryota</taxon>
        <taxon>Fungi</taxon>
        <taxon>Dikarya</taxon>
        <taxon>Basidiomycota</taxon>
        <taxon>Agaricomycotina</taxon>
        <taxon>Agaricomycetes</taxon>
        <taxon>Agaricomycetidae</taxon>
        <taxon>Agaricales</taxon>
        <taxon>Pleurotineae</taxon>
        <taxon>Pterulaceae</taxon>
        <taxon>Pterulicium</taxon>
    </lineage>
</organism>